<evidence type="ECO:0000313" key="1">
    <source>
        <dbReference type="EMBL" id="VFU66153.1"/>
    </source>
</evidence>
<sequence>MQSILHELFFASTRAAVLTTDRKNPHPSIPSQDTLGKFVFNMLLNHPFDWPGTVVGSVPEHP</sequence>
<organism evidence="1">
    <name type="scientific">Salix viminalis</name>
    <name type="common">Common osier</name>
    <name type="synonym">Basket willow</name>
    <dbReference type="NCBI Taxonomy" id="40686"/>
    <lineage>
        <taxon>Eukaryota</taxon>
        <taxon>Viridiplantae</taxon>
        <taxon>Streptophyta</taxon>
        <taxon>Embryophyta</taxon>
        <taxon>Tracheophyta</taxon>
        <taxon>Spermatophyta</taxon>
        <taxon>Magnoliopsida</taxon>
        <taxon>eudicotyledons</taxon>
        <taxon>Gunneridae</taxon>
        <taxon>Pentapetalae</taxon>
        <taxon>rosids</taxon>
        <taxon>fabids</taxon>
        <taxon>Malpighiales</taxon>
        <taxon>Salicaceae</taxon>
        <taxon>Saliceae</taxon>
        <taxon>Salix</taxon>
    </lineage>
</organism>
<dbReference type="EMBL" id="CAADRP010002329">
    <property type="protein sequence ID" value="VFU66153.1"/>
    <property type="molecule type" value="Genomic_DNA"/>
</dbReference>
<accession>A0A6N2NIG7</accession>
<dbReference type="AlphaFoldDB" id="A0A6N2NIG7"/>
<gene>
    <name evidence="1" type="ORF">SVIM_LOCUS511985</name>
</gene>
<name>A0A6N2NIG7_SALVM</name>
<reference evidence="1" key="1">
    <citation type="submission" date="2019-03" db="EMBL/GenBank/DDBJ databases">
        <authorList>
            <person name="Mank J."/>
            <person name="Almeida P."/>
        </authorList>
    </citation>
    <scope>NUCLEOTIDE SEQUENCE</scope>
    <source>
        <strain evidence="1">78183</strain>
    </source>
</reference>
<protein>
    <submittedName>
        <fullName evidence="1">Uncharacterized protein</fullName>
    </submittedName>
</protein>
<proteinExistence type="predicted"/>